<dbReference type="InterPro" id="IPR042104">
    <property type="entry name" value="PKS_dehydratase_sf"/>
</dbReference>
<dbReference type="InterPro" id="IPR016039">
    <property type="entry name" value="Thiolase-like"/>
</dbReference>
<reference evidence="11" key="1">
    <citation type="submission" date="2024-05" db="EMBL/GenBank/DDBJ databases">
        <title>30 novel species of actinomycetes from the DSMZ collection.</title>
        <authorList>
            <person name="Nouioui I."/>
        </authorList>
    </citation>
    <scope>NUCLEOTIDE SEQUENCE</scope>
    <source>
        <strain evidence="11">DSM 41529</strain>
    </source>
</reference>
<dbReference type="PANTHER" id="PTHR43074:SF1">
    <property type="entry name" value="BETA-KETOACYL SYNTHASE FAMILY PROTEIN-RELATED"/>
    <property type="match status" value="1"/>
</dbReference>
<feature type="region of interest" description="Disordered" evidence="7">
    <location>
        <begin position="1044"/>
        <end position="1076"/>
    </location>
</feature>
<dbReference type="InterPro" id="IPR036736">
    <property type="entry name" value="ACP-like_sf"/>
</dbReference>
<dbReference type="PANTHER" id="PTHR43074">
    <property type="entry name" value="OMEGA-3 POLYUNSATURATED FATTY ACID SYNTHASE PFAB-RELATED"/>
    <property type="match status" value="1"/>
</dbReference>
<evidence type="ECO:0000259" key="10">
    <source>
        <dbReference type="PROSITE" id="PS52019"/>
    </source>
</evidence>
<dbReference type="Gene3D" id="3.30.70.250">
    <property type="entry name" value="Malonyl-CoA ACP transacylase, ACP-binding"/>
    <property type="match status" value="1"/>
</dbReference>
<dbReference type="InterPro" id="IPR052568">
    <property type="entry name" value="PKS-FAS_Synthase"/>
</dbReference>
<accession>A0ABU2XF16</accession>
<dbReference type="InterPro" id="IPR009081">
    <property type="entry name" value="PP-bd_ACP"/>
</dbReference>
<evidence type="ECO:0000313" key="11">
    <source>
        <dbReference type="EMBL" id="MDT0543523.1"/>
    </source>
</evidence>
<proteinExistence type="predicted"/>
<feature type="domain" description="Ketosynthase family 3 (KS3)" evidence="9">
    <location>
        <begin position="12"/>
        <end position="468"/>
    </location>
</feature>
<dbReference type="SUPFAM" id="SSF52151">
    <property type="entry name" value="FabD/lysophospholipase-like"/>
    <property type="match status" value="1"/>
</dbReference>
<dbReference type="Proteomes" id="UP001180754">
    <property type="component" value="Unassembled WGS sequence"/>
</dbReference>
<evidence type="ECO:0000259" key="9">
    <source>
        <dbReference type="PROSITE" id="PS52004"/>
    </source>
</evidence>
<dbReference type="SMART" id="SM00825">
    <property type="entry name" value="PKS_KS"/>
    <property type="match status" value="1"/>
</dbReference>
<dbReference type="InterPro" id="IPR014043">
    <property type="entry name" value="Acyl_transferase_dom"/>
</dbReference>
<dbReference type="Gene3D" id="3.40.47.10">
    <property type="match status" value="1"/>
</dbReference>
<dbReference type="Pfam" id="PF16197">
    <property type="entry name" value="KAsynt_C_assoc"/>
    <property type="match status" value="1"/>
</dbReference>
<feature type="active site" description="Proton donor; for dehydratase activity" evidence="6">
    <location>
        <position position="1971"/>
    </location>
</feature>
<dbReference type="InterPro" id="IPR049551">
    <property type="entry name" value="PKS_DH_C"/>
</dbReference>
<feature type="domain" description="Carrier" evidence="8">
    <location>
        <begin position="1141"/>
        <end position="1221"/>
    </location>
</feature>
<keyword evidence="12" id="KW-1185">Reference proteome</keyword>
<dbReference type="SMART" id="SM00822">
    <property type="entry name" value="PKS_KR"/>
    <property type="match status" value="1"/>
</dbReference>
<evidence type="ECO:0000256" key="6">
    <source>
        <dbReference type="PROSITE-ProRule" id="PRU01363"/>
    </source>
</evidence>
<evidence type="ECO:0000256" key="4">
    <source>
        <dbReference type="ARBA" id="ARBA00022679"/>
    </source>
</evidence>
<dbReference type="Gene3D" id="3.40.50.720">
    <property type="entry name" value="NAD(P)-binding Rossmann-like Domain"/>
    <property type="match status" value="1"/>
</dbReference>
<dbReference type="EMBL" id="JAVRFD010000005">
    <property type="protein sequence ID" value="MDT0543523.1"/>
    <property type="molecule type" value="Genomic_DNA"/>
</dbReference>
<dbReference type="InterPro" id="IPR049900">
    <property type="entry name" value="PKS_mFAS_DH"/>
</dbReference>
<feature type="active site" description="Proton acceptor; for dehydratase activity" evidence="6">
    <location>
        <position position="1801"/>
    </location>
</feature>
<keyword evidence="2" id="KW-0596">Phosphopantetheine</keyword>
<dbReference type="InterPro" id="IPR020807">
    <property type="entry name" value="PKS_DH"/>
</dbReference>
<dbReference type="InterPro" id="IPR016035">
    <property type="entry name" value="Acyl_Trfase/lysoPLipase"/>
</dbReference>
<protein>
    <submittedName>
        <fullName evidence="11">SDR family NAD(P)-dependent oxidoreductase</fullName>
    </submittedName>
</protein>
<feature type="domain" description="PKS/mFAS DH" evidence="10">
    <location>
        <begin position="1769"/>
        <end position="2054"/>
    </location>
</feature>
<evidence type="ECO:0000259" key="8">
    <source>
        <dbReference type="PROSITE" id="PS50075"/>
    </source>
</evidence>
<comment type="caution">
    <text evidence="11">The sequence shown here is derived from an EMBL/GenBank/DDBJ whole genome shotgun (WGS) entry which is preliminary data.</text>
</comment>
<dbReference type="Pfam" id="PF00550">
    <property type="entry name" value="PP-binding"/>
    <property type="match status" value="1"/>
</dbReference>
<evidence type="ECO:0000256" key="5">
    <source>
        <dbReference type="ARBA" id="ARBA00023194"/>
    </source>
</evidence>
<keyword evidence="3" id="KW-0597">Phosphoprotein</keyword>
<dbReference type="InterPro" id="IPR057326">
    <property type="entry name" value="KR_dom"/>
</dbReference>
<organism evidence="11 12">
    <name type="scientific">Streptomyces lonegramiae</name>
    <dbReference type="NCBI Taxonomy" id="3075524"/>
    <lineage>
        <taxon>Bacteria</taxon>
        <taxon>Bacillati</taxon>
        <taxon>Actinomycetota</taxon>
        <taxon>Actinomycetes</taxon>
        <taxon>Kitasatosporales</taxon>
        <taxon>Streptomycetaceae</taxon>
        <taxon>Streptomyces</taxon>
    </lineage>
</organism>
<dbReference type="InterPro" id="IPR001227">
    <property type="entry name" value="Ac_transferase_dom_sf"/>
</dbReference>
<name>A0ABU2XF16_9ACTN</name>
<evidence type="ECO:0000313" key="12">
    <source>
        <dbReference type="Proteomes" id="UP001180754"/>
    </source>
</evidence>
<keyword evidence="4" id="KW-0808">Transferase</keyword>
<dbReference type="SUPFAM" id="SSF51735">
    <property type="entry name" value="NAD(P)-binding Rossmann-fold domains"/>
    <property type="match status" value="2"/>
</dbReference>
<dbReference type="Pfam" id="PF14765">
    <property type="entry name" value="PS-DH"/>
    <property type="match status" value="1"/>
</dbReference>
<dbReference type="InterPro" id="IPR013968">
    <property type="entry name" value="PKS_KR"/>
</dbReference>
<dbReference type="PROSITE" id="PS50075">
    <property type="entry name" value="CARRIER"/>
    <property type="match status" value="1"/>
</dbReference>
<dbReference type="Pfam" id="PF21089">
    <property type="entry name" value="PKS_DH_N"/>
    <property type="match status" value="1"/>
</dbReference>
<comment type="pathway">
    <text evidence="1">Antibiotic biosynthesis.</text>
</comment>
<dbReference type="InterPro" id="IPR036291">
    <property type="entry name" value="NAD(P)-bd_dom_sf"/>
</dbReference>
<dbReference type="InterPro" id="IPR032821">
    <property type="entry name" value="PKS_assoc"/>
</dbReference>
<keyword evidence="5" id="KW-0045">Antibiotic biosynthesis</keyword>
<dbReference type="InterPro" id="IPR014031">
    <property type="entry name" value="Ketoacyl_synth_C"/>
</dbReference>
<dbReference type="CDD" id="cd00833">
    <property type="entry name" value="PKS"/>
    <property type="match status" value="1"/>
</dbReference>
<dbReference type="Pfam" id="PF00698">
    <property type="entry name" value="Acyl_transf_1"/>
    <property type="match status" value="1"/>
</dbReference>
<gene>
    <name evidence="11" type="ORF">RND15_12460</name>
</gene>
<dbReference type="InterPro" id="IPR020841">
    <property type="entry name" value="PKS_Beta-ketoAc_synthase_dom"/>
</dbReference>
<feature type="region of interest" description="C-terminal hotdog fold" evidence="6">
    <location>
        <begin position="1909"/>
        <end position="2054"/>
    </location>
</feature>
<dbReference type="InterPro" id="IPR016036">
    <property type="entry name" value="Malonyl_transacylase_ACP-bd"/>
</dbReference>
<evidence type="ECO:0000256" key="1">
    <source>
        <dbReference type="ARBA" id="ARBA00004792"/>
    </source>
</evidence>
<dbReference type="PROSITE" id="PS52019">
    <property type="entry name" value="PKS_MFAS_DH"/>
    <property type="match status" value="1"/>
</dbReference>
<dbReference type="SUPFAM" id="SSF47336">
    <property type="entry name" value="ACP-like"/>
    <property type="match status" value="1"/>
</dbReference>
<dbReference type="PROSITE" id="PS00012">
    <property type="entry name" value="PHOSPHOPANTETHEINE"/>
    <property type="match status" value="1"/>
</dbReference>
<dbReference type="InterPro" id="IPR006162">
    <property type="entry name" value="Ppantetheine_attach_site"/>
</dbReference>
<evidence type="ECO:0000256" key="3">
    <source>
        <dbReference type="ARBA" id="ARBA00022553"/>
    </source>
</evidence>
<dbReference type="CDD" id="cd08953">
    <property type="entry name" value="KR_2_SDR_x"/>
    <property type="match status" value="1"/>
</dbReference>
<dbReference type="Pfam" id="PF00109">
    <property type="entry name" value="ketoacyl-synt"/>
    <property type="match status" value="1"/>
</dbReference>
<feature type="region of interest" description="N-terminal hotdog fold" evidence="6">
    <location>
        <begin position="1769"/>
        <end position="1897"/>
    </location>
</feature>
<dbReference type="SUPFAM" id="SSF55048">
    <property type="entry name" value="Probable ACP-binding domain of malonyl-CoA ACP transacylase"/>
    <property type="match status" value="1"/>
</dbReference>
<dbReference type="RefSeq" id="WP_311723933.1">
    <property type="nucleotide sequence ID" value="NZ_JAVRFD010000005.1"/>
</dbReference>
<dbReference type="InterPro" id="IPR049552">
    <property type="entry name" value="PKS_DH_N"/>
</dbReference>
<dbReference type="Pfam" id="PF08659">
    <property type="entry name" value="KR"/>
    <property type="match status" value="1"/>
</dbReference>
<evidence type="ECO:0000256" key="2">
    <source>
        <dbReference type="ARBA" id="ARBA00022450"/>
    </source>
</evidence>
<dbReference type="PROSITE" id="PS52004">
    <property type="entry name" value="KS3_2"/>
    <property type="match status" value="1"/>
</dbReference>
<sequence>MLADAVDNRLARNPVAIVGLAGLFPRAMNVREFWNNIVAGTDCTEEVPATRFSVADYFDPDPFAEDKTYCRRGGFLPPFRFDPREFGIPPNTLDATGLIQLLSLHVARDVLRDAGCDTSAWYNPARTGVVLGVCGGSSSMMPLAARLQTPALKAAVLSCGLSERDAEEIARRYTAAFPPWTENSFPGFLGNVVSGRVANRLNLGAFNGTVDAACASSLAALRMAVSELVGHRADLMITGGADADNTIFSFMCFSKTPALSPSGEIRPFDEDADGTLVGEGIGMLALKRLADAERDGDRIYAVIRGLGTSSDGRSQSIFAPCGDGQLTALRRAYEDADCAPSSVGLIEAHGTGTSTGDEVELGALNALMATPDDRRYAAVGSVKSQIGHTKAAAGAAGLIKAALALHHKVLPATINVRTPSAAARQEDAALYVNTTTRPWIRDPRRSVRRAGVSAFGFGGVNVHAVLEEHQPFSDTPRTLHTTPRAHLWHAPTPEALRELLEHGEQPATPGEIPADHARLGFAATDDTYPDMLAKAVAQFDAHPGLASWTHADGIWYRAAALPSGGKVAALFAGQGSQYVNMGREALLSVPPVRAAFDAANALYADGGPHHELLSDVVYPAPGRDGKDLRRASERLRRTTYAQPAIGALSMGQFRYLSELGFAPDGVLGHSFGELTALWAAGCLDDAGFLAATAARARTMAPPADAAGHDPGAMASVRIPNAQLIALMGEFPELHVCNRNAPEVVVVGGPTATVERFTATCGERRIPAQRLPVGAAFHTPHVQHAVSSFARGIADIPLHAPRVPVYANTPGAGYGDDPEANRGILTRQIINTVDFQARLREMYADGFRVFVEFGPKRTLSQFVEQTLGEHGVDIVWTDIGTGGDSALALKQAAVQLAVLGLPLRGIDRHDEPVPPPPVASAVARVLDGPQFATIARQEEYQRVLGTPYRSAEPVVREPEPVAEPQPIAAAHDDPLGRAAAEHLTMHTRYLDGQLRTADQLVSLLNEGVGSGSPEAVLAGITAVRDHSVALGEAHARASEVLTDLLRLPGGGTPTGYTPHGTRNGTSEGHALGTPPHADRLPSMDGPPEIPAPVEPVEADKAVITGELVEAAAPNNKSALEMLRDTDFDAAIDPELRAELANLDPLEIEQVMREVVAEKTGYSIDMIDSDIDLQTELGIDSLKQLEIASELWRRYPVFSREEIFRFTAARTVRDFATLIPEVLKNPTTNLRVATSVPLGRAHIGWRPLPEPDLLLGAYGQEPCAVLVDDGGELGGWVATALRSRGWRVARLALPGTPAASGETEPDTWHLADWGEESLAEQVGLLGVAVSRVDLCLLPFSHDPGADREDAVRRLAHAVLVAKHLRQPLTGASADGSRAGFVAITRLDGALGYAGSGGAPERALAGGVTGLVKSLALEAPELFCRTVDLAPELTEEQVGACLAGEIADAAVDLHEVAAGPAGRRTPALVAEPVPLIGAAAPDGRDGAVEPPAELTTGDVLLVTGGARGITAWCAIALARQVACGYLLLGSTPPADEPDWAAGLDGREELTAAAADQLRATGQDPEEPATAELIARQVRGITAGREIRATLAALREAGAEAEYVAVDLTDAAAVRAALRPHADRVTGVVHGAGVLADQFLADKDPESVGRVLATKLTGLGNVLDALDAERLRHLVAFTSVSGIYGNLRQADYSLANEALSRFVCAWKARHPGRHATALAWGPWAGGMATPGVQKLFMQHGVPMLARDTGTGYFTEQMSPEHAADLVTVIGPLEPMYRRGETLPDGGVVVERRMAALADEPLLADHRIHGWPVLPLTAAVGWGVRVVEAMHGGQPVMECRDFQISKGLVFDGTAEDDRFLLTVSPPEGGDSNAIGVRLQSEREGAAPVLRFAGGFLLEKRAAQPQDIELPPYELPDFDPQTHEAYDGFLFHGPTLRGLGPTLEEQPGRLVLAARMADPVFGQGAFAGARYSPALTDLLLQAAALLGRQRLGLLCLPVSVERVELFAPLPADAPFVLVAESVEESPLHLICTVTACTPEGKVLQRWGRIGMIFTSPEMKDSGIFLPAERGGRHG</sequence>
<dbReference type="InterPro" id="IPR014030">
    <property type="entry name" value="Ketoacyl_synth_N"/>
</dbReference>
<dbReference type="SUPFAM" id="SSF53901">
    <property type="entry name" value="Thiolase-like"/>
    <property type="match status" value="1"/>
</dbReference>
<evidence type="ECO:0000256" key="7">
    <source>
        <dbReference type="SAM" id="MobiDB-lite"/>
    </source>
</evidence>
<dbReference type="Gene3D" id="3.10.129.110">
    <property type="entry name" value="Polyketide synthase dehydratase"/>
    <property type="match status" value="1"/>
</dbReference>
<dbReference type="Gene3D" id="3.40.366.10">
    <property type="entry name" value="Malonyl-Coenzyme A Acyl Carrier Protein, domain 2"/>
    <property type="match status" value="1"/>
</dbReference>
<dbReference type="SMART" id="SM00826">
    <property type="entry name" value="PKS_DH"/>
    <property type="match status" value="1"/>
</dbReference>
<dbReference type="SMART" id="SM00827">
    <property type="entry name" value="PKS_AT"/>
    <property type="match status" value="1"/>
</dbReference>
<dbReference type="Gene3D" id="1.10.1200.10">
    <property type="entry name" value="ACP-like"/>
    <property type="match status" value="1"/>
</dbReference>
<dbReference type="Pfam" id="PF02801">
    <property type="entry name" value="Ketoacyl-synt_C"/>
    <property type="match status" value="1"/>
</dbReference>